<name>A0A2G5HY94_CERBT</name>
<evidence type="ECO:0000259" key="2">
    <source>
        <dbReference type="PROSITE" id="PS50888"/>
    </source>
</evidence>
<protein>
    <recommendedName>
        <fullName evidence="2">BHLH domain-containing protein</fullName>
    </recommendedName>
</protein>
<evidence type="ECO:0000313" key="3">
    <source>
        <dbReference type="EMBL" id="PIA97509.1"/>
    </source>
</evidence>
<dbReference type="InterPro" id="IPR036638">
    <property type="entry name" value="HLH_DNA-bd_sf"/>
</dbReference>
<feature type="domain" description="BHLH" evidence="2">
    <location>
        <begin position="160"/>
        <end position="240"/>
    </location>
</feature>
<gene>
    <name evidence="3" type="ORF">CB0940_06557</name>
    <name evidence="4" type="ORF">RHO25_003815</name>
</gene>
<dbReference type="Proteomes" id="UP001302367">
    <property type="component" value="Chromosome 2"/>
</dbReference>
<dbReference type="OrthoDB" id="4778783at2759"/>
<feature type="compositionally biased region" description="Low complexity" evidence="1">
    <location>
        <begin position="147"/>
        <end position="157"/>
    </location>
</feature>
<evidence type="ECO:0000313" key="6">
    <source>
        <dbReference type="Proteomes" id="UP001302367"/>
    </source>
</evidence>
<keyword evidence="6" id="KW-1185">Reference proteome</keyword>
<dbReference type="AlphaFoldDB" id="A0A2G5HY94"/>
<dbReference type="PROSITE" id="PS50888">
    <property type="entry name" value="BHLH"/>
    <property type="match status" value="1"/>
</dbReference>
<dbReference type="Pfam" id="PF00010">
    <property type="entry name" value="HLH"/>
    <property type="match status" value="1"/>
</dbReference>
<reference evidence="3 5" key="1">
    <citation type="submission" date="2015-10" db="EMBL/GenBank/DDBJ databases">
        <title>The cercosporin biosynthetic gene cluster was horizontally transferred to several fungal lineages and shown to be expanded in Cercospora beticola based on microsynteny with recipient genomes.</title>
        <authorList>
            <person name="De Jonge R."/>
            <person name="Ebert M.K."/>
            <person name="Suttle J.C."/>
            <person name="Jurick Ii W.M."/>
            <person name="Secor G.A."/>
            <person name="Thomma B.P."/>
            <person name="Van De Peer Y."/>
            <person name="Bolton M.D."/>
        </authorList>
    </citation>
    <scope>NUCLEOTIDE SEQUENCE [LARGE SCALE GENOMIC DNA]</scope>
    <source>
        <strain evidence="3 5">09-40</strain>
    </source>
</reference>
<feature type="region of interest" description="Disordered" evidence="1">
    <location>
        <begin position="139"/>
        <end position="163"/>
    </location>
</feature>
<dbReference type="EMBL" id="LKMD01000102">
    <property type="protein sequence ID" value="PIA97509.1"/>
    <property type="molecule type" value="Genomic_DNA"/>
</dbReference>
<evidence type="ECO:0000313" key="5">
    <source>
        <dbReference type="Proteomes" id="UP000230605"/>
    </source>
</evidence>
<dbReference type="Proteomes" id="UP000230605">
    <property type="component" value="Chromosome 2"/>
</dbReference>
<dbReference type="GO" id="GO:0046983">
    <property type="term" value="F:protein dimerization activity"/>
    <property type="evidence" value="ECO:0007669"/>
    <property type="project" value="InterPro"/>
</dbReference>
<sequence>MDTYGDTAVMHNDMQHSFYPSGFYAGGGLTPDMGLEYMPLPNWSTQWPLHTSLQQQTWSAGANNGLFSLPYQYPLAHHDVEPTSRKLSVQHPRPDLHVQIPQIPLASTTIPSMRQKRKMSHMSSDDSMDVKRAKVIQDSPTFSMGNSSPCSSSSSPPATSNTRAHYAVEKKYRSTLNERYATLARIVTQPETMEICRTEVPDWEVPMKLEVPEEGAERHPGKRQSKTTTLSVAIETIELLDRACARKAKEFQDLTRRLSIIAGSASGASSSA</sequence>
<proteinExistence type="predicted"/>
<dbReference type="EMBL" id="CP134185">
    <property type="protein sequence ID" value="WPA99199.1"/>
    <property type="molecule type" value="Genomic_DNA"/>
</dbReference>
<evidence type="ECO:0000256" key="1">
    <source>
        <dbReference type="SAM" id="MobiDB-lite"/>
    </source>
</evidence>
<evidence type="ECO:0000313" key="4">
    <source>
        <dbReference type="EMBL" id="WPA99199.1"/>
    </source>
</evidence>
<accession>A0A2G5HY94</accession>
<dbReference type="SUPFAM" id="SSF47459">
    <property type="entry name" value="HLH, helix-loop-helix DNA-binding domain"/>
    <property type="match status" value="1"/>
</dbReference>
<reference evidence="4 6" key="2">
    <citation type="submission" date="2023-09" db="EMBL/GenBank/DDBJ databases">
        <title>Complete-Gapless Cercospora beticola genome.</title>
        <authorList>
            <person name="Wyatt N.A."/>
            <person name="Spanner R.E."/>
            <person name="Bolton M.D."/>
        </authorList>
    </citation>
    <scope>NUCLEOTIDE SEQUENCE [LARGE SCALE GENOMIC DNA]</scope>
    <source>
        <strain evidence="4">Cb09-40</strain>
    </source>
</reference>
<dbReference type="InterPro" id="IPR011598">
    <property type="entry name" value="bHLH_dom"/>
</dbReference>
<organism evidence="3 5">
    <name type="scientific">Cercospora beticola</name>
    <name type="common">Sugarbeet leaf spot fungus</name>
    <dbReference type="NCBI Taxonomy" id="122368"/>
    <lineage>
        <taxon>Eukaryota</taxon>
        <taxon>Fungi</taxon>
        <taxon>Dikarya</taxon>
        <taxon>Ascomycota</taxon>
        <taxon>Pezizomycotina</taxon>
        <taxon>Dothideomycetes</taxon>
        <taxon>Dothideomycetidae</taxon>
        <taxon>Mycosphaerellales</taxon>
        <taxon>Mycosphaerellaceae</taxon>
        <taxon>Cercospora</taxon>
    </lineage>
</organism>
<dbReference type="Gene3D" id="4.10.280.10">
    <property type="entry name" value="Helix-loop-helix DNA-binding domain"/>
    <property type="match status" value="1"/>
</dbReference>